<dbReference type="InterPro" id="IPR001810">
    <property type="entry name" value="F-box_dom"/>
</dbReference>
<dbReference type="InterPro" id="IPR036047">
    <property type="entry name" value="F-box-like_dom_sf"/>
</dbReference>
<evidence type="ECO:0000259" key="1">
    <source>
        <dbReference type="Pfam" id="PF12937"/>
    </source>
</evidence>
<dbReference type="Pfam" id="PF12937">
    <property type="entry name" value="F-box-like"/>
    <property type="match status" value="1"/>
</dbReference>
<dbReference type="Proteomes" id="UP000054477">
    <property type="component" value="Unassembled WGS sequence"/>
</dbReference>
<accession>A0A0C9X7P9</accession>
<dbReference type="HOGENOM" id="CLU_018544_12_4_1"/>
<gene>
    <name evidence="2" type="ORF">K443DRAFT_132471</name>
</gene>
<reference evidence="2 3" key="1">
    <citation type="submission" date="2014-04" db="EMBL/GenBank/DDBJ databases">
        <authorList>
            <consortium name="DOE Joint Genome Institute"/>
            <person name="Kuo A."/>
            <person name="Kohler A."/>
            <person name="Nagy L.G."/>
            <person name="Floudas D."/>
            <person name="Copeland A."/>
            <person name="Barry K.W."/>
            <person name="Cichocki N."/>
            <person name="Veneault-Fourrey C."/>
            <person name="LaButti K."/>
            <person name="Lindquist E.A."/>
            <person name="Lipzen A."/>
            <person name="Lundell T."/>
            <person name="Morin E."/>
            <person name="Murat C."/>
            <person name="Sun H."/>
            <person name="Tunlid A."/>
            <person name="Henrissat B."/>
            <person name="Grigoriev I.V."/>
            <person name="Hibbett D.S."/>
            <person name="Martin F."/>
            <person name="Nordberg H.P."/>
            <person name="Cantor M.N."/>
            <person name="Hua S.X."/>
        </authorList>
    </citation>
    <scope>NUCLEOTIDE SEQUENCE [LARGE SCALE GENOMIC DNA]</scope>
    <source>
        <strain evidence="2 3">LaAM-08-1</strain>
    </source>
</reference>
<keyword evidence="3" id="KW-1185">Reference proteome</keyword>
<dbReference type="OrthoDB" id="2909959at2759"/>
<organism evidence="2 3">
    <name type="scientific">Laccaria amethystina LaAM-08-1</name>
    <dbReference type="NCBI Taxonomy" id="1095629"/>
    <lineage>
        <taxon>Eukaryota</taxon>
        <taxon>Fungi</taxon>
        <taxon>Dikarya</taxon>
        <taxon>Basidiomycota</taxon>
        <taxon>Agaricomycotina</taxon>
        <taxon>Agaricomycetes</taxon>
        <taxon>Agaricomycetidae</taxon>
        <taxon>Agaricales</taxon>
        <taxon>Agaricineae</taxon>
        <taxon>Hydnangiaceae</taxon>
        <taxon>Laccaria</taxon>
    </lineage>
</organism>
<protein>
    <recommendedName>
        <fullName evidence="1">F-box domain-containing protein</fullName>
    </recommendedName>
</protein>
<feature type="domain" description="F-box" evidence="1">
    <location>
        <begin position="59"/>
        <end position="115"/>
    </location>
</feature>
<dbReference type="Gene3D" id="3.80.10.10">
    <property type="entry name" value="Ribonuclease Inhibitor"/>
    <property type="match status" value="1"/>
</dbReference>
<dbReference type="InterPro" id="IPR032675">
    <property type="entry name" value="LRR_dom_sf"/>
</dbReference>
<evidence type="ECO:0000313" key="2">
    <source>
        <dbReference type="EMBL" id="KIK01066.1"/>
    </source>
</evidence>
<sequence length="519" mass="58498">MVERALRRVWVTRFGGDMSAEIAKSRHQVAILQKSLVKNRCQLKPNFMAHNLKAGSPRIDDLPPEILSLIFNLVHQDLKTQKGAVLKGMRALSTTCRDWHQLASSIPALWSYIDIMVSYEQGITQSHLSAVATFLELSRDAPLSLTLEFFVSYRPPYPTTRLITAIFHLLLQNFHRWHSISCKTTFEPPSIPKRVVALFLEHIDIKFYLAKKEKNEPQAAKYCTSLVSAAPNLRSYVNNGSDYNVPANMPWAQLHKFVFSKPGLPLDALSFLDRAKSLEVFCFAMKRFRSPNSLAELPPFRSTSMIRSMTLATWHPRDVDAFLSHLDTPNLDTLDLNFLGNSQAIVPNLHLHCSVSLFPFLSSASASFRLSSLGLHNLTIDESEFIKCLRILSPSLTDLRIRIQGFLPPLDVVSNNVLKSLTCYGSTQSEPPLCPTLESLTLERCVGADDGVLSEMVQSRRLVVNRPSSSTAVTLTMLRRLDVVFTVHIHRADRKLLNELYENGLHGAVKFAPSKRHQR</sequence>
<dbReference type="EMBL" id="KN838613">
    <property type="protein sequence ID" value="KIK01066.1"/>
    <property type="molecule type" value="Genomic_DNA"/>
</dbReference>
<proteinExistence type="predicted"/>
<dbReference type="SUPFAM" id="SSF81383">
    <property type="entry name" value="F-box domain"/>
    <property type="match status" value="1"/>
</dbReference>
<reference evidence="3" key="2">
    <citation type="submission" date="2015-01" db="EMBL/GenBank/DDBJ databases">
        <title>Evolutionary Origins and Diversification of the Mycorrhizal Mutualists.</title>
        <authorList>
            <consortium name="DOE Joint Genome Institute"/>
            <consortium name="Mycorrhizal Genomics Consortium"/>
            <person name="Kohler A."/>
            <person name="Kuo A."/>
            <person name="Nagy L.G."/>
            <person name="Floudas D."/>
            <person name="Copeland A."/>
            <person name="Barry K.W."/>
            <person name="Cichocki N."/>
            <person name="Veneault-Fourrey C."/>
            <person name="LaButti K."/>
            <person name="Lindquist E.A."/>
            <person name="Lipzen A."/>
            <person name="Lundell T."/>
            <person name="Morin E."/>
            <person name="Murat C."/>
            <person name="Riley R."/>
            <person name="Ohm R."/>
            <person name="Sun H."/>
            <person name="Tunlid A."/>
            <person name="Henrissat B."/>
            <person name="Grigoriev I.V."/>
            <person name="Hibbett D.S."/>
            <person name="Martin F."/>
        </authorList>
    </citation>
    <scope>NUCLEOTIDE SEQUENCE [LARGE SCALE GENOMIC DNA]</scope>
    <source>
        <strain evidence="3">LaAM-08-1</strain>
    </source>
</reference>
<dbReference type="AlphaFoldDB" id="A0A0C9X7P9"/>
<name>A0A0C9X7P9_9AGAR</name>
<evidence type="ECO:0000313" key="3">
    <source>
        <dbReference type="Proteomes" id="UP000054477"/>
    </source>
</evidence>
<dbReference type="Gene3D" id="1.20.1280.50">
    <property type="match status" value="1"/>
</dbReference>